<gene>
    <name evidence="1" type="ORF">GCM10022216_19160</name>
</gene>
<comment type="caution">
    <text evidence="1">The sequence shown here is derived from an EMBL/GenBank/DDBJ whole genome shotgun (WGS) entry which is preliminary data.</text>
</comment>
<keyword evidence="2" id="KW-1185">Reference proteome</keyword>
<evidence type="ECO:0000313" key="2">
    <source>
        <dbReference type="Proteomes" id="UP001500101"/>
    </source>
</evidence>
<name>A0ABP7YTH9_9SPHI</name>
<evidence type="ECO:0000313" key="1">
    <source>
        <dbReference type="EMBL" id="GAA4140248.1"/>
    </source>
</evidence>
<sequence>MSDKADIAYSNGQTVPPAGFYQMEGDWFKKADLYKPAKSSKMNLARIQQDILK</sequence>
<dbReference type="RefSeq" id="WP_344674479.1">
    <property type="nucleotide sequence ID" value="NZ_BAAAZI010000007.1"/>
</dbReference>
<dbReference type="EMBL" id="BAAAZI010000007">
    <property type="protein sequence ID" value="GAA4140248.1"/>
    <property type="molecule type" value="Genomic_DNA"/>
</dbReference>
<accession>A0ABP7YTH9</accession>
<proteinExistence type="predicted"/>
<reference evidence="2" key="1">
    <citation type="journal article" date="2019" name="Int. J. Syst. Evol. Microbiol.">
        <title>The Global Catalogue of Microorganisms (GCM) 10K type strain sequencing project: providing services to taxonomists for standard genome sequencing and annotation.</title>
        <authorList>
            <consortium name="The Broad Institute Genomics Platform"/>
            <consortium name="The Broad Institute Genome Sequencing Center for Infectious Disease"/>
            <person name="Wu L."/>
            <person name="Ma J."/>
        </authorList>
    </citation>
    <scope>NUCLEOTIDE SEQUENCE [LARGE SCALE GENOMIC DNA]</scope>
    <source>
        <strain evidence="2">JCM 16704</strain>
    </source>
</reference>
<organism evidence="1 2">
    <name type="scientific">Sphingobacterium kyonggiense</name>
    <dbReference type="NCBI Taxonomy" id="714075"/>
    <lineage>
        <taxon>Bacteria</taxon>
        <taxon>Pseudomonadati</taxon>
        <taxon>Bacteroidota</taxon>
        <taxon>Sphingobacteriia</taxon>
        <taxon>Sphingobacteriales</taxon>
        <taxon>Sphingobacteriaceae</taxon>
        <taxon>Sphingobacterium</taxon>
    </lineage>
</organism>
<protein>
    <submittedName>
        <fullName evidence="1">Uncharacterized protein</fullName>
    </submittedName>
</protein>
<dbReference type="Proteomes" id="UP001500101">
    <property type="component" value="Unassembled WGS sequence"/>
</dbReference>